<sequence length="324" mass="36058">GRRIYEACGEEEGGTLSRDLEADRKAIREMEADVLVYPELGMDWYTYYLSFSRLAEVTMVYWGHPVEQGTGGVDYFITSEVYEDVGRDEVGRGDGTGMQRYMMEGLTTVFTEPDVGEVVEWGGEGEVEGKVVYVCSQTLMKFSVGFDEALVGILRRVKDAVVVITFNDRQRVWKNVLEERIRGKLGGGEVGELKFIEALPKGEFYGLLRRADVVLDTFPFGAGVTAMETFAMGGVMVTAPALQTVVRLVKGFYEVMEVEGLVAGGLEEYVDIAVGLGVEAERREELKELVKERSGRLYGDKGAVGEWERMLEGVVGRRRGEVKE</sequence>
<evidence type="ECO:0000256" key="2">
    <source>
        <dbReference type="ARBA" id="ARBA00022679"/>
    </source>
</evidence>
<feature type="domain" description="O-GlcNAc transferase C-terminal" evidence="5">
    <location>
        <begin position="131"/>
        <end position="292"/>
    </location>
</feature>
<dbReference type="AlphaFoldDB" id="A0A9W7ADB1"/>
<comment type="caution">
    <text evidence="6">The sequence shown here is derived from an EMBL/GenBank/DDBJ whole genome shotgun (WGS) entry which is preliminary data.</text>
</comment>
<dbReference type="InterPro" id="IPR029489">
    <property type="entry name" value="OGT/SEC/SPY_C"/>
</dbReference>
<dbReference type="Pfam" id="PF13844">
    <property type="entry name" value="Glyco_transf_41"/>
    <property type="match status" value="1"/>
</dbReference>
<evidence type="ECO:0000313" key="7">
    <source>
        <dbReference type="Proteomes" id="UP001165082"/>
    </source>
</evidence>
<keyword evidence="3" id="KW-0677">Repeat</keyword>
<gene>
    <name evidence="6" type="ORF">TrRE_jg11374</name>
</gene>
<dbReference type="Gene3D" id="3.40.50.2000">
    <property type="entry name" value="Glycogen Phosphorylase B"/>
    <property type="match status" value="1"/>
</dbReference>
<dbReference type="EMBL" id="BRXZ01004172">
    <property type="protein sequence ID" value="GMH69884.1"/>
    <property type="molecule type" value="Genomic_DNA"/>
</dbReference>
<reference evidence="6" key="1">
    <citation type="submission" date="2022-07" db="EMBL/GenBank/DDBJ databases">
        <title>Genome analysis of Parmales, a sister group of diatoms, reveals the evolutionary specialization of diatoms from phago-mixotrophs to photoautotrophs.</title>
        <authorList>
            <person name="Ban H."/>
            <person name="Sato S."/>
            <person name="Yoshikawa S."/>
            <person name="Kazumasa Y."/>
            <person name="Nakamura Y."/>
            <person name="Ichinomiya M."/>
            <person name="Saitoh K."/>
            <person name="Sato N."/>
            <person name="Blanc-Mathieu R."/>
            <person name="Endo H."/>
            <person name="Kuwata A."/>
            <person name="Ogata H."/>
        </authorList>
    </citation>
    <scope>NUCLEOTIDE SEQUENCE</scope>
</reference>
<feature type="non-terminal residue" evidence="6">
    <location>
        <position position="1"/>
    </location>
</feature>
<dbReference type="Proteomes" id="UP001165082">
    <property type="component" value="Unassembled WGS sequence"/>
</dbReference>
<dbReference type="Gene3D" id="3.40.50.11380">
    <property type="match status" value="1"/>
</dbReference>
<evidence type="ECO:0000256" key="4">
    <source>
        <dbReference type="ARBA" id="ARBA00022803"/>
    </source>
</evidence>
<keyword evidence="7" id="KW-1185">Reference proteome</keyword>
<keyword evidence="4" id="KW-0802">TPR repeat</keyword>
<proteinExistence type="predicted"/>
<evidence type="ECO:0000259" key="5">
    <source>
        <dbReference type="Pfam" id="PF13844"/>
    </source>
</evidence>
<name>A0A9W7ADB1_9STRA</name>
<protein>
    <recommendedName>
        <fullName evidence="5">O-GlcNAc transferase C-terminal domain-containing protein</fullName>
    </recommendedName>
</protein>
<evidence type="ECO:0000256" key="3">
    <source>
        <dbReference type="ARBA" id="ARBA00022737"/>
    </source>
</evidence>
<evidence type="ECO:0000313" key="6">
    <source>
        <dbReference type="EMBL" id="GMH69884.1"/>
    </source>
</evidence>
<dbReference type="GO" id="GO:0016740">
    <property type="term" value="F:transferase activity"/>
    <property type="evidence" value="ECO:0007669"/>
    <property type="project" value="UniProtKB-KW"/>
</dbReference>
<evidence type="ECO:0000256" key="1">
    <source>
        <dbReference type="ARBA" id="ARBA00004922"/>
    </source>
</evidence>
<keyword evidence="2" id="KW-0808">Transferase</keyword>
<dbReference type="OrthoDB" id="9991317at2759"/>
<accession>A0A9W7ADB1</accession>
<organism evidence="6 7">
    <name type="scientific">Triparma retinervis</name>
    <dbReference type="NCBI Taxonomy" id="2557542"/>
    <lineage>
        <taxon>Eukaryota</taxon>
        <taxon>Sar</taxon>
        <taxon>Stramenopiles</taxon>
        <taxon>Ochrophyta</taxon>
        <taxon>Bolidophyceae</taxon>
        <taxon>Parmales</taxon>
        <taxon>Triparmaceae</taxon>
        <taxon>Triparma</taxon>
    </lineage>
</organism>
<comment type="pathway">
    <text evidence="1">Protein modification; protein glycosylation.</text>
</comment>